<evidence type="ECO:0000256" key="1">
    <source>
        <dbReference type="ARBA" id="ARBA00008384"/>
    </source>
</evidence>
<evidence type="ECO:0000259" key="7">
    <source>
        <dbReference type="Pfam" id="PF09759"/>
    </source>
</evidence>
<evidence type="ECO:0000256" key="3">
    <source>
        <dbReference type="ARBA" id="ARBA00022618"/>
    </source>
</evidence>
<dbReference type="InterPro" id="IPR016024">
    <property type="entry name" value="ARM-type_fold"/>
</dbReference>
<dbReference type="SUPFAM" id="SSF141678">
    <property type="entry name" value="MAL13P1.257-like"/>
    <property type="match status" value="1"/>
</dbReference>
<feature type="domain" description="Ataxin-10" evidence="7">
    <location>
        <begin position="694"/>
        <end position="772"/>
    </location>
</feature>
<comment type="function">
    <text evidence="5">May play a role in the regulation of cytokinesis. May play a role in signaling by stimulating protein glycosylation. Induces neuritogenesis by activating the Ras-MAP kinase pathway and is necessary for the survival of cerebellar neurons. Does not appear to play a major role in ciliogenesis.</text>
</comment>
<dbReference type="InterPro" id="IPR051374">
    <property type="entry name" value="Ataxin-10/CTR86_families"/>
</dbReference>
<feature type="non-terminal residue" evidence="8">
    <location>
        <position position="898"/>
    </location>
</feature>
<dbReference type="EMBL" id="OW152834">
    <property type="protein sequence ID" value="CAH2055913.1"/>
    <property type="molecule type" value="Genomic_DNA"/>
</dbReference>
<dbReference type="Pfam" id="PF05907">
    <property type="entry name" value="CXXC_Zn-b_euk"/>
    <property type="match status" value="1"/>
</dbReference>
<proteinExistence type="inferred from homology"/>
<name>A0ABN8ILL4_9NEOP</name>
<dbReference type="PANTHER" id="PTHR13255:SF0">
    <property type="entry name" value="ATAXIN-10"/>
    <property type="match status" value="1"/>
</dbReference>
<evidence type="ECO:0000256" key="5">
    <source>
        <dbReference type="ARBA" id="ARBA00045173"/>
    </source>
</evidence>
<feature type="compositionally biased region" description="Polar residues" evidence="6">
    <location>
        <begin position="601"/>
        <end position="614"/>
    </location>
</feature>
<dbReference type="InterPro" id="IPR011989">
    <property type="entry name" value="ARM-like"/>
</dbReference>
<feature type="compositionally biased region" description="Low complexity" evidence="6">
    <location>
        <begin position="569"/>
        <end position="585"/>
    </location>
</feature>
<dbReference type="Pfam" id="PF09759">
    <property type="entry name" value="Atx10homo_assoc"/>
    <property type="match status" value="1"/>
</dbReference>
<keyword evidence="9" id="KW-1185">Reference proteome</keyword>
<feature type="compositionally biased region" description="Basic and acidic residues" evidence="6">
    <location>
        <begin position="558"/>
        <end position="568"/>
    </location>
</feature>
<keyword evidence="3" id="KW-0132">Cell division</keyword>
<evidence type="ECO:0000256" key="2">
    <source>
        <dbReference type="ARBA" id="ARBA00018804"/>
    </source>
</evidence>
<sequence>MSRDKSVWFAEEILLDAKLINFQLETGEWDAVEEMLRAEAQLSRDAETGRLRPKKASEYTLRLIAEVLHIMRLDVEQASYNRSTLAVAEQCLRLVRSCAAAGTKMQTYISKELSILDSMLILATEYQHPSVEILNEELQKKFETCMTVLIQTLGNLVVNNPFNQIMIWNKFDAIILNCLVGQNDKIASSAAMIVYNILLGQPNVLPDDVTLLNSLAYMYNNGNVEYPHLIIEYLIGVENTYIERLYSKLEPECRMLVLNLAYNILMSTESQDINVSVNFVKFMAHEFKSKSDCILKTVDKYVNSIEPQEVVFLLEIIATASSMDAYMDCLQSDTSLFINCAFLLRAIHKLGKESNNFFSSINKLYEATGKHLINDENISASIPPEIPLCKNDSADNMLSCNETTSECTESESSEQYFECNENPPYLDKIDTLNTLDNLQAPLKFLDTMPDPKSRSPDCNPNVKIDNDLTKVAFKRSSSVPKTDDRISLPTRRISLEHKIDIGDDNEPPLIIDSQSPSASMNTIAEVIPVGLQPRLDLQESSRTESQDSSPNDPPTEIHMPRDDLKEVKASPSEISPPLSEAPPEAESQKQSPDTPKEVKKSQNLSTDFDLSEQLQKILGISSEKTRNDTANVEKKSEPTKEVKITEDSATNKIPSVKIDSPETQKTRLGAIDMTTPKKAVTSVETVERHVAFGFKAALVRTLANLCWKHQENRKQMRELEVIPVLLDCCNIDARNPLIMQWVIFAVRNLCENCPENQEVISRMTLQGPVDNELKCGSCGEISEKFHDLTEAEKVPQKHNRSETNLLIKCKLCSRENSIDVIEGSNGVFTNNDVGKFKTIVIFDCRGIEPVDFEPKSGWIAEAEDDGKKFEDVDLSEKEWSNNCPAGLKTIGNYHTVTI</sequence>
<protein>
    <recommendedName>
        <fullName evidence="2">Ataxin-10</fullName>
    </recommendedName>
</protein>
<evidence type="ECO:0000313" key="9">
    <source>
        <dbReference type="Proteomes" id="UP000837857"/>
    </source>
</evidence>
<evidence type="ECO:0000256" key="6">
    <source>
        <dbReference type="SAM" id="MobiDB-lite"/>
    </source>
</evidence>
<dbReference type="InterPro" id="IPR019156">
    <property type="entry name" value="Ataxin-10_domain"/>
</dbReference>
<dbReference type="Proteomes" id="UP000837857">
    <property type="component" value="Chromosome 22"/>
</dbReference>
<reference evidence="8" key="1">
    <citation type="submission" date="2022-03" db="EMBL/GenBank/DDBJ databases">
        <authorList>
            <person name="Martin H S."/>
        </authorList>
    </citation>
    <scope>NUCLEOTIDE SEQUENCE</scope>
</reference>
<evidence type="ECO:0000256" key="4">
    <source>
        <dbReference type="ARBA" id="ARBA00023306"/>
    </source>
</evidence>
<feature type="region of interest" description="Disordered" evidence="6">
    <location>
        <begin position="537"/>
        <end position="645"/>
    </location>
</feature>
<dbReference type="Gene3D" id="1.25.10.10">
    <property type="entry name" value="Leucine-rich Repeat Variant"/>
    <property type="match status" value="1"/>
</dbReference>
<keyword evidence="4" id="KW-0131">Cell cycle</keyword>
<feature type="compositionally biased region" description="Basic and acidic residues" evidence="6">
    <location>
        <begin position="623"/>
        <end position="645"/>
    </location>
</feature>
<comment type="similarity">
    <text evidence="1">Belongs to the ataxin-10 family.</text>
</comment>
<dbReference type="InterPro" id="IPR008584">
    <property type="entry name" value="CXXC_Zn-binding_euk"/>
</dbReference>
<evidence type="ECO:0000313" key="8">
    <source>
        <dbReference type="EMBL" id="CAH2055913.1"/>
    </source>
</evidence>
<dbReference type="PANTHER" id="PTHR13255">
    <property type="entry name" value="ATAXIN-10"/>
    <property type="match status" value="1"/>
</dbReference>
<dbReference type="SUPFAM" id="SSF48371">
    <property type="entry name" value="ARM repeat"/>
    <property type="match status" value="1"/>
</dbReference>
<organism evidence="8 9">
    <name type="scientific">Iphiclides podalirius</name>
    <name type="common">scarce swallowtail</name>
    <dbReference type="NCBI Taxonomy" id="110791"/>
    <lineage>
        <taxon>Eukaryota</taxon>
        <taxon>Metazoa</taxon>
        <taxon>Ecdysozoa</taxon>
        <taxon>Arthropoda</taxon>
        <taxon>Hexapoda</taxon>
        <taxon>Insecta</taxon>
        <taxon>Pterygota</taxon>
        <taxon>Neoptera</taxon>
        <taxon>Endopterygota</taxon>
        <taxon>Lepidoptera</taxon>
        <taxon>Glossata</taxon>
        <taxon>Ditrysia</taxon>
        <taxon>Papilionoidea</taxon>
        <taxon>Papilionidae</taxon>
        <taxon>Papilioninae</taxon>
        <taxon>Iphiclides</taxon>
    </lineage>
</organism>
<gene>
    <name evidence="8" type="ORF">IPOD504_LOCUS9205</name>
</gene>
<accession>A0ABN8ILL4</accession>